<proteinExistence type="predicted"/>
<evidence type="ECO:0000256" key="5">
    <source>
        <dbReference type="SAM" id="MobiDB-lite"/>
    </source>
</evidence>
<dbReference type="InterPro" id="IPR050090">
    <property type="entry name" value="Tyrosine_recombinase_XerCD"/>
</dbReference>
<dbReference type="CDD" id="cd00397">
    <property type="entry name" value="DNA_BRE_C"/>
    <property type="match status" value="1"/>
</dbReference>
<dbReference type="InterPro" id="IPR011010">
    <property type="entry name" value="DNA_brk_join_enz"/>
</dbReference>
<dbReference type="PANTHER" id="PTHR30349">
    <property type="entry name" value="PHAGE INTEGRASE-RELATED"/>
    <property type="match status" value="1"/>
</dbReference>
<dbReference type="InterPro" id="IPR010998">
    <property type="entry name" value="Integrase_recombinase_N"/>
</dbReference>
<dbReference type="SUPFAM" id="SSF56349">
    <property type="entry name" value="DNA breaking-rejoining enzymes"/>
    <property type="match status" value="1"/>
</dbReference>
<feature type="region of interest" description="Disordered" evidence="5">
    <location>
        <begin position="250"/>
        <end position="270"/>
    </location>
</feature>
<gene>
    <name evidence="7" type="ORF">DP106_13985</name>
</gene>
<dbReference type="Proteomes" id="UP000281564">
    <property type="component" value="Unassembled WGS sequence"/>
</dbReference>
<dbReference type="Gene3D" id="1.10.150.130">
    <property type="match status" value="1"/>
</dbReference>
<evidence type="ECO:0000313" key="7">
    <source>
        <dbReference type="EMBL" id="RJX47819.1"/>
    </source>
</evidence>
<keyword evidence="8" id="KW-1185">Reference proteome</keyword>
<accession>A0A3A6Q477</accession>
<feature type="compositionally biased region" description="Basic and acidic residues" evidence="5">
    <location>
        <begin position="261"/>
        <end position="270"/>
    </location>
</feature>
<reference evidence="7 8" key="1">
    <citation type="submission" date="2018-06" db="EMBL/GenBank/DDBJ databases">
        <title>Halonotius sp. F13-13 a new haloarchaeeon isolated from a solar saltern from Isla Cristina, Huelva, Spain.</title>
        <authorList>
            <person name="Duran-Viseras A."/>
            <person name="Sanchez-Porro C."/>
            <person name="Ventosa A."/>
        </authorList>
    </citation>
    <scope>NUCLEOTIDE SEQUENCE [LARGE SCALE GENOMIC DNA]</scope>
    <source>
        <strain evidence="7 8">CECT 7525</strain>
    </source>
</reference>
<sequence>MSQNIGDFGEDDLEKQPNESIVEFYLRTRKDEIKENTADTFRVSWNRLRDYIDSEHPDKTIFDLTTADVKDWYAFLESDGVRSITIKHYASNVAQIMNDLRANNYIQGNKTPFVDAQNIVEFNTRSGSKLEVAYLDMREAINNIISPTALVLITLLAKYGLRSGELLNLDERDLNLNHPISTYIDDPRRQIRNNPNSMYIDSTISEGKIHNGERRRISNKKKSTRELPLDDETVELLAWYLSMRASSNSPSNPVITSNKGGGDHRRDSEYDSGHIVRVGSRPGMPTLTRAVERFAKQNDWHDQERRAGIHPHWFRHWFTTIMRGRVSEDEIHIGTVKGFVGGLRGDTGGEVIDTYTQDWNEAFEEDVPPYDKIVRRNLPKFFD</sequence>
<dbReference type="RefSeq" id="WP_120086301.1">
    <property type="nucleotide sequence ID" value="NZ_QMDW01000032.1"/>
</dbReference>
<dbReference type="PROSITE" id="PS51900">
    <property type="entry name" value="CB"/>
    <property type="match status" value="1"/>
</dbReference>
<comment type="caution">
    <text evidence="7">The sequence shown here is derived from an EMBL/GenBank/DDBJ whole genome shotgun (WGS) entry which is preliminary data.</text>
</comment>
<dbReference type="OrthoDB" id="351277at2157"/>
<dbReference type="InterPro" id="IPR013762">
    <property type="entry name" value="Integrase-like_cat_sf"/>
</dbReference>
<dbReference type="AlphaFoldDB" id="A0A3A6Q477"/>
<dbReference type="PANTHER" id="PTHR30349:SF41">
    <property type="entry name" value="INTEGRASE_RECOMBINASE PROTEIN MJ0367-RELATED"/>
    <property type="match status" value="1"/>
</dbReference>
<organism evidence="7 8">
    <name type="scientific">Halonotius pteroides</name>
    <dbReference type="NCBI Taxonomy" id="268735"/>
    <lineage>
        <taxon>Archaea</taxon>
        <taxon>Methanobacteriati</taxon>
        <taxon>Methanobacteriota</taxon>
        <taxon>Stenosarchaea group</taxon>
        <taxon>Halobacteria</taxon>
        <taxon>Halobacteriales</taxon>
        <taxon>Haloferacaceae</taxon>
        <taxon>Halonotius</taxon>
    </lineage>
</organism>
<keyword evidence="1" id="KW-0229">DNA integration</keyword>
<evidence type="ECO:0000256" key="2">
    <source>
        <dbReference type="ARBA" id="ARBA00023125"/>
    </source>
</evidence>
<evidence type="ECO:0000256" key="1">
    <source>
        <dbReference type="ARBA" id="ARBA00022908"/>
    </source>
</evidence>
<dbReference type="GO" id="GO:0006310">
    <property type="term" value="P:DNA recombination"/>
    <property type="evidence" value="ECO:0007669"/>
    <property type="project" value="UniProtKB-KW"/>
</dbReference>
<keyword evidence="3" id="KW-0233">DNA recombination</keyword>
<keyword evidence="2 4" id="KW-0238">DNA-binding</keyword>
<dbReference type="Gene3D" id="1.10.443.10">
    <property type="entry name" value="Intergrase catalytic core"/>
    <property type="match status" value="1"/>
</dbReference>
<dbReference type="GO" id="GO:0003677">
    <property type="term" value="F:DNA binding"/>
    <property type="evidence" value="ECO:0007669"/>
    <property type="project" value="UniProtKB-UniRule"/>
</dbReference>
<dbReference type="InterPro" id="IPR044068">
    <property type="entry name" value="CB"/>
</dbReference>
<evidence type="ECO:0000256" key="3">
    <source>
        <dbReference type="ARBA" id="ARBA00023172"/>
    </source>
</evidence>
<dbReference type="GO" id="GO:0015074">
    <property type="term" value="P:DNA integration"/>
    <property type="evidence" value="ECO:0007669"/>
    <property type="project" value="UniProtKB-KW"/>
</dbReference>
<evidence type="ECO:0000259" key="6">
    <source>
        <dbReference type="PROSITE" id="PS51900"/>
    </source>
</evidence>
<name>A0A3A6Q477_9EURY</name>
<evidence type="ECO:0000256" key="4">
    <source>
        <dbReference type="PROSITE-ProRule" id="PRU01248"/>
    </source>
</evidence>
<evidence type="ECO:0000313" key="8">
    <source>
        <dbReference type="Proteomes" id="UP000281564"/>
    </source>
</evidence>
<protein>
    <recommendedName>
        <fullName evidence="6">Core-binding (CB) domain-containing protein</fullName>
    </recommendedName>
</protein>
<dbReference type="EMBL" id="QMDW01000032">
    <property type="protein sequence ID" value="RJX47819.1"/>
    <property type="molecule type" value="Genomic_DNA"/>
</dbReference>
<feature type="domain" description="Core-binding (CB)" evidence="6">
    <location>
        <begin position="15"/>
        <end position="101"/>
    </location>
</feature>